<evidence type="ECO:0000256" key="6">
    <source>
        <dbReference type="SAM" id="MobiDB-lite"/>
    </source>
</evidence>
<dbReference type="SUPFAM" id="SSF90229">
    <property type="entry name" value="CCCH zinc finger"/>
    <property type="match status" value="1"/>
</dbReference>
<dbReference type="SMART" id="SM00356">
    <property type="entry name" value="ZnF_C3H1"/>
    <property type="match status" value="2"/>
</dbReference>
<protein>
    <recommendedName>
        <fullName evidence="7">C3H1-type domain-containing protein</fullName>
    </recommendedName>
</protein>
<dbReference type="PROSITE" id="PS50103">
    <property type="entry name" value="ZF_C3H1"/>
    <property type="match status" value="2"/>
</dbReference>
<keyword evidence="4 5" id="KW-0862">Zinc</keyword>
<keyword evidence="9" id="KW-1185">Reference proteome</keyword>
<feature type="region of interest" description="Disordered" evidence="6">
    <location>
        <begin position="271"/>
        <end position="294"/>
    </location>
</feature>
<evidence type="ECO:0000256" key="1">
    <source>
        <dbReference type="ARBA" id="ARBA00022723"/>
    </source>
</evidence>
<dbReference type="EMBL" id="AGNL01023470">
    <property type="protein sequence ID" value="EJK59163.1"/>
    <property type="molecule type" value="Genomic_DNA"/>
</dbReference>
<evidence type="ECO:0000256" key="5">
    <source>
        <dbReference type="PROSITE-ProRule" id="PRU00723"/>
    </source>
</evidence>
<dbReference type="GO" id="GO:0003729">
    <property type="term" value="F:mRNA binding"/>
    <property type="evidence" value="ECO:0007669"/>
    <property type="project" value="InterPro"/>
</dbReference>
<dbReference type="InterPro" id="IPR000571">
    <property type="entry name" value="Znf_CCCH"/>
</dbReference>
<dbReference type="PANTHER" id="PTHR12547:SF18">
    <property type="entry name" value="PROTEIN TIS11"/>
    <property type="match status" value="1"/>
</dbReference>
<feature type="domain" description="C3H1-type" evidence="7">
    <location>
        <begin position="595"/>
        <end position="623"/>
    </location>
</feature>
<feature type="compositionally biased region" description="Basic and acidic residues" evidence="6">
    <location>
        <begin position="271"/>
        <end position="282"/>
    </location>
</feature>
<keyword evidence="3 5" id="KW-0863">Zinc-finger</keyword>
<evidence type="ECO:0000259" key="7">
    <source>
        <dbReference type="PROSITE" id="PS50103"/>
    </source>
</evidence>
<dbReference type="InterPro" id="IPR045877">
    <property type="entry name" value="ZFP36-like"/>
</dbReference>
<keyword evidence="2" id="KW-0677">Repeat</keyword>
<accession>K0RZF4</accession>
<feature type="domain" description="C3H1-type" evidence="7">
    <location>
        <begin position="643"/>
        <end position="671"/>
    </location>
</feature>
<gene>
    <name evidence="8" type="ORF">THAOC_20649</name>
</gene>
<proteinExistence type="predicted"/>
<dbReference type="Pfam" id="PF00642">
    <property type="entry name" value="zf-CCCH"/>
    <property type="match status" value="1"/>
</dbReference>
<evidence type="ECO:0000256" key="4">
    <source>
        <dbReference type="ARBA" id="ARBA00022833"/>
    </source>
</evidence>
<organism evidence="8 9">
    <name type="scientific">Thalassiosira oceanica</name>
    <name type="common">Marine diatom</name>
    <dbReference type="NCBI Taxonomy" id="159749"/>
    <lineage>
        <taxon>Eukaryota</taxon>
        <taxon>Sar</taxon>
        <taxon>Stramenopiles</taxon>
        <taxon>Ochrophyta</taxon>
        <taxon>Bacillariophyta</taxon>
        <taxon>Coscinodiscophyceae</taxon>
        <taxon>Thalassiosirophycidae</taxon>
        <taxon>Thalassiosirales</taxon>
        <taxon>Thalassiosiraceae</taxon>
        <taxon>Thalassiosira</taxon>
    </lineage>
</organism>
<evidence type="ECO:0000313" key="9">
    <source>
        <dbReference type="Proteomes" id="UP000266841"/>
    </source>
</evidence>
<dbReference type="Proteomes" id="UP000266841">
    <property type="component" value="Unassembled WGS sequence"/>
</dbReference>
<dbReference type="Gene3D" id="4.10.1000.10">
    <property type="entry name" value="Zinc finger, CCCH-type"/>
    <property type="match status" value="1"/>
</dbReference>
<feature type="region of interest" description="Disordered" evidence="6">
    <location>
        <begin position="548"/>
        <end position="578"/>
    </location>
</feature>
<keyword evidence="1 5" id="KW-0479">Metal-binding</keyword>
<feature type="zinc finger region" description="C3H1-type" evidence="5">
    <location>
        <begin position="643"/>
        <end position="671"/>
    </location>
</feature>
<comment type="caution">
    <text evidence="8">The sequence shown here is derived from an EMBL/GenBank/DDBJ whole genome shotgun (WGS) entry which is preliminary data.</text>
</comment>
<dbReference type="PANTHER" id="PTHR12547">
    <property type="entry name" value="CCCH ZINC FINGER/TIS11-RELATED"/>
    <property type="match status" value="1"/>
</dbReference>
<sequence>MVRYAHLGKEFRDTFHIRESGCAGEETRAVVSLRWPRGRRGRVFKMRPKVENEKVGVGAARELRLSLVLIFLVALRGTTANLHWLGSDVKHAVARAIFGCLLELTSYLALATTPGRTGTPSLPQQPKRADTPHRQIGIGAFSPHRQSELAPSQAFGPPAVALSLEVARSQELNLPTTAPPGLGGPTATTSSPTSHHVLDIENAFVQLPLFPLLPPLLSAQALPFSLSPRRAPQELLPSVDDFDWKRCGVAPAVASYAKVATTASTSHCVLDTRPKPSKEDKAKRRTVEHRDAETETAEIVRPGLPLIPFDRLSRGWNDFVVVAEVANFNPQPFALYLPASYDRASRVRSVVSQYVVQSARERREMGERRPERSALNHKTTESLPKIVFGSCDNSRADENAVTASRKEQTLPTVRSELAPSQAFGPPALALSLEVARSQGLNLPTTAPPGLGGPTATTSSPTSHHVLDIENAFVQTSSVPLLPPLLSAQAPPFRPSPRRAPQELLLSVDDLDGKRCGVAPAVASFATVVTTTAPTHLASMSHGVLDTRAASSSVGKMTPPSSPAPRRPDPGTAPSPTGVAEAIQPQCFPAKQKEGKFKVELCRNFGKPGGCPFGSSCTYAHGTQELRTKPLLTQHLEGKLDANSFRRHPCFDQVSGGACSIGPDCPCLHDPRTGGQFKTPLRQTDYQRPKNAPEEVSKMHQAQQAALQGASPVYGFVPSFVWNVGDDESSSQAAFFDFYGYCCNMADGLTDKAALWPVSLRSPVNITEVHRLSIALNMRMARKAQSFVFKPTHLFFGEPALLLQTRYFLIDGPEVFSISDDLGELLEGSNAAVICAREIAFGPVGDTTVRPASIWFNVDDKGIIECSTKELRKNAYQLWNDRRSRKFSGSASTLVEGSIPPFVSHQPADDAAFDLVTGIQAHRRDALRDTISSMSPSIAYDELQSLDRRGQGLYESFLGQRRHWMTWQWPLKQRIGKIDETTPVPSINGAYTVSSTDLSTTRHGIIMPERASLTTGHLWESFVSTMGSGDHRPCSPRLDTLKDLSLGAAEPPLGHKPHLRQQQSIGVDGTKCPTPLPNMSPLLQMLGKWDLLMEKRI</sequence>
<dbReference type="GO" id="GO:0008270">
    <property type="term" value="F:zinc ion binding"/>
    <property type="evidence" value="ECO:0007669"/>
    <property type="project" value="UniProtKB-KW"/>
</dbReference>
<feature type="zinc finger region" description="C3H1-type" evidence="5">
    <location>
        <begin position="595"/>
        <end position="623"/>
    </location>
</feature>
<reference evidence="8 9" key="1">
    <citation type="journal article" date="2012" name="Genome Biol.">
        <title>Genome and low-iron response of an oceanic diatom adapted to chronic iron limitation.</title>
        <authorList>
            <person name="Lommer M."/>
            <person name="Specht M."/>
            <person name="Roy A.S."/>
            <person name="Kraemer L."/>
            <person name="Andreson R."/>
            <person name="Gutowska M.A."/>
            <person name="Wolf J."/>
            <person name="Bergner S.V."/>
            <person name="Schilhabel M.B."/>
            <person name="Klostermeier U.C."/>
            <person name="Beiko R.G."/>
            <person name="Rosenstiel P."/>
            <person name="Hippler M."/>
            <person name="Laroche J."/>
        </authorList>
    </citation>
    <scope>NUCLEOTIDE SEQUENCE [LARGE SCALE GENOMIC DNA]</scope>
    <source>
        <strain evidence="8 9">CCMP1005</strain>
    </source>
</reference>
<feature type="region of interest" description="Disordered" evidence="6">
    <location>
        <begin position="442"/>
        <end position="461"/>
    </location>
</feature>
<name>K0RZF4_THAOC</name>
<evidence type="ECO:0000256" key="2">
    <source>
        <dbReference type="ARBA" id="ARBA00022737"/>
    </source>
</evidence>
<dbReference type="eggNOG" id="ENOG502SH1D">
    <property type="taxonomic scope" value="Eukaryota"/>
</dbReference>
<evidence type="ECO:0000256" key="3">
    <source>
        <dbReference type="ARBA" id="ARBA00022771"/>
    </source>
</evidence>
<feature type="region of interest" description="Disordered" evidence="6">
    <location>
        <begin position="174"/>
        <end position="193"/>
    </location>
</feature>
<dbReference type="OrthoDB" id="43978at2759"/>
<dbReference type="AlphaFoldDB" id="K0RZF4"/>
<evidence type="ECO:0000313" key="8">
    <source>
        <dbReference type="EMBL" id="EJK59163.1"/>
    </source>
</evidence>
<dbReference type="InterPro" id="IPR036855">
    <property type="entry name" value="Znf_CCCH_sf"/>
</dbReference>